<evidence type="ECO:0000256" key="5">
    <source>
        <dbReference type="ARBA" id="ARBA00022573"/>
    </source>
</evidence>
<accession>F4LRT3</accession>
<evidence type="ECO:0000256" key="2">
    <source>
        <dbReference type="ARBA" id="ARBA00003444"/>
    </source>
</evidence>
<dbReference type="STRING" id="1209989.TepRe1_1003"/>
<dbReference type="PROSITE" id="PS00105">
    <property type="entry name" value="AA_TRANSFER_CLASS_1"/>
    <property type="match status" value="1"/>
</dbReference>
<dbReference type="Gene3D" id="3.90.1150.10">
    <property type="entry name" value="Aspartate Aminotransferase, domain 1"/>
    <property type="match status" value="1"/>
</dbReference>
<dbReference type="EC" id="4.1.1.81" evidence="4"/>
<dbReference type="PANTHER" id="PTHR42885">
    <property type="entry name" value="HISTIDINOL-PHOSPHATE AMINOTRANSFERASE-RELATED"/>
    <property type="match status" value="1"/>
</dbReference>
<dbReference type="InterPro" id="IPR004838">
    <property type="entry name" value="NHTrfase_class1_PyrdxlP-BS"/>
</dbReference>
<proteinExistence type="predicted"/>
<evidence type="ECO:0000256" key="8">
    <source>
        <dbReference type="ARBA" id="ARBA00029996"/>
    </source>
</evidence>
<evidence type="ECO:0000313" key="12">
    <source>
        <dbReference type="Proteomes" id="UP000010802"/>
    </source>
</evidence>
<evidence type="ECO:0000256" key="9">
    <source>
        <dbReference type="ARBA" id="ARBA00048531"/>
    </source>
</evidence>
<comment type="function">
    <text evidence="2">Decarboxylates L-threonine-O-3-phosphate to yield (R)-1-amino-2-propanol O-2-phosphate, the precursor for the linkage between the nucleotide loop and the corrin ring in cobalamin.</text>
</comment>
<dbReference type="Pfam" id="PF00155">
    <property type="entry name" value="Aminotran_1_2"/>
    <property type="match status" value="1"/>
</dbReference>
<dbReference type="Gene3D" id="3.40.640.10">
    <property type="entry name" value="Type I PLP-dependent aspartate aminotransferase-like (Major domain)"/>
    <property type="match status" value="1"/>
</dbReference>
<dbReference type="EMBL" id="HF563609">
    <property type="protein sequence ID" value="CDI40572.1"/>
    <property type="molecule type" value="Genomic_DNA"/>
</dbReference>
<evidence type="ECO:0000259" key="10">
    <source>
        <dbReference type="Pfam" id="PF00155"/>
    </source>
</evidence>
<dbReference type="SUPFAM" id="SSF53383">
    <property type="entry name" value="PLP-dependent transferases"/>
    <property type="match status" value="1"/>
</dbReference>
<dbReference type="eggNOG" id="COG0079">
    <property type="taxonomic scope" value="Bacteria"/>
</dbReference>
<dbReference type="HOGENOM" id="CLU_017584_3_2_9"/>
<evidence type="ECO:0000313" key="11">
    <source>
        <dbReference type="EMBL" id="CDI40572.1"/>
    </source>
</evidence>
<feature type="domain" description="Aminotransferase class I/classII large" evidence="10">
    <location>
        <begin position="45"/>
        <end position="376"/>
    </location>
</feature>
<dbReference type="NCBIfam" id="TIGR01140">
    <property type="entry name" value="L_thr_O3P_dcar"/>
    <property type="match status" value="1"/>
</dbReference>
<dbReference type="InterPro" id="IPR015422">
    <property type="entry name" value="PyrdxlP-dep_Trfase_small"/>
</dbReference>
<evidence type="ECO:0000256" key="4">
    <source>
        <dbReference type="ARBA" id="ARBA00012285"/>
    </source>
</evidence>
<evidence type="ECO:0000256" key="7">
    <source>
        <dbReference type="ARBA" id="ARBA00023239"/>
    </source>
</evidence>
<comment type="cofactor">
    <cofactor evidence="1">
        <name>pyridoxal 5'-phosphate</name>
        <dbReference type="ChEBI" id="CHEBI:597326"/>
    </cofactor>
</comment>
<dbReference type="Proteomes" id="UP000010802">
    <property type="component" value="Chromosome"/>
</dbReference>
<dbReference type="CDD" id="cd00609">
    <property type="entry name" value="AAT_like"/>
    <property type="match status" value="1"/>
</dbReference>
<evidence type="ECO:0000256" key="3">
    <source>
        <dbReference type="ARBA" id="ARBA00004953"/>
    </source>
</evidence>
<dbReference type="InterPro" id="IPR004839">
    <property type="entry name" value="Aminotransferase_I/II_large"/>
</dbReference>
<keyword evidence="5" id="KW-0169">Cobalamin biosynthesis</keyword>
<dbReference type="UniPathway" id="UPA00148"/>
<keyword evidence="7 11" id="KW-0456">Lyase</keyword>
<keyword evidence="12" id="KW-1185">Reference proteome</keyword>
<dbReference type="InterPro" id="IPR005860">
    <property type="entry name" value="CobD"/>
</dbReference>
<dbReference type="AlphaFoldDB" id="F4LRT3"/>
<organism evidence="11 12">
    <name type="scientific">Tepidanaerobacter acetatoxydans (strain DSM 21804 / JCM 16047 / Re1)</name>
    <dbReference type="NCBI Taxonomy" id="1209989"/>
    <lineage>
        <taxon>Bacteria</taxon>
        <taxon>Bacillati</taxon>
        <taxon>Bacillota</taxon>
        <taxon>Clostridia</taxon>
        <taxon>Thermosediminibacterales</taxon>
        <taxon>Tepidanaerobacteraceae</taxon>
        <taxon>Tepidanaerobacter</taxon>
    </lineage>
</organism>
<dbReference type="GO" id="GO:0030170">
    <property type="term" value="F:pyridoxal phosphate binding"/>
    <property type="evidence" value="ECO:0007669"/>
    <property type="project" value="InterPro"/>
</dbReference>
<reference evidence="12" key="1">
    <citation type="journal article" date="2013" name="Genome Announc.">
        <title>First genome sequence of a syntrophic acetate-oxidizing bacterium, Tepidanaerobacter acetatoxydans strain Re1.</title>
        <authorList>
            <person name="Manzoor S."/>
            <person name="Bongcam-Rudloff E."/>
            <person name="Schnurer A."/>
            <person name="Muller B."/>
        </authorList>
    </citation>
    <scope>NUCLEOTIDE SEQUENCE [LARGE SCALE GENOMIC DNA]</scope>
    <source>
        <strain evidence="12">Re1</strain>
    </source>
</reference>
<name>F4LRT3_TEPAE</name>
<dbReference type="GO" id="GO:0048472">
    <property type="term" value="F:threonine-phosphate decarboxylase activity"/>
    <property type="evidence" value="ECO:0007669"/>
    <property type="project" value="UniProtKB-EC"/>
</dbReference>
<protein>
    <recommendedName>
        <fullName evidence="4">threonine-phosphate decarboxylase</fullName>
        <ecNumber evidence="4">4.1.1.81</ecNumber>
    </recommendedName>
    <alternativeName>
        <fullName evidence="8">L-threonine-O-3-phosphate decarboxylase</fullName>
    </alternativeName>
</protein>
<keyword evidence="6" id="KW-0663">Pyridoxal phosphate</keyword>
<gene>
    <name evidence="11" type="ordered locus">TEPIRE1_1100</name>
</gene>
<dbReference type="InterPro" id="IPR015421">
    <property type="entry name" value="PyrdxlP-dep_Trfase_major"/>
</dbReference>
<dbReference type="OrthoDB" id="9813612at2"/>
<dbReference type="InterPro" id="IPR015424">
    <property type="entry name" value="PyrdxlP-dep_Trfase"/>
</dbReference>
<dbReference type="PANTHER" id="PTHR42885:SF1">
    <property type="entry name" value="THREONINE-PHOSPHATE DECARBOXYLASE"/>
    <property type="match status" value="1"/>
</dbReference>
<evidence type="ECO:0000256" key="6">
    <source>
        <dbReference type="ARBA" id="ARBA00022898"/>
    </source>
</evidence>
<sequence length="382" mass="43839">MDLELVKIVPVLNNLVLGEKKMQGKPIHGGNVYKAAKELNIPYEQILDFSANINPLGFAPIVEEIIMEHIKDIIYYPDVEQNELKEAAASYYNTSPKNLMPGNGSVELINIILEALRPSKTIIPSPTFSEYALSCESRNIETVFVNMRTNDFRFDLELFDNIKGKITQNSLFIICNPNNPTGKLVRKEDLAIILRELQNKKSYLMLDEAFMDFVDKDESMVSYIEEHDNLIILKSVTKFFALAGLRLGFVLANQKLIKRFYDLKDPWNINTFAGFVGSKVMSDKPYIDRTRQYILLEKRRLWGNLKDIPGLEPLFPEANFVFVKITKDEKISTLAEKLKKKGILIRDCSNYMFLDDSFFRVAVKSREDNDVLISALKEIMNP</sequence>
<dbReference type="KEGG" id="tae:TepiRe1_1100"/>
<dbReference type="GO" id="GO:0009236">
    <property type="term" value="P:cobalamin biosynthetic process"/>
    <property type="evidence" value="ECO:0007669"/>
    <property type="project" value="UniProtKB-UniPathway"/>
</dbReference>
<evidence type="ECO:0000256" key="1">
    <source>
        <dbReference type="ARBA" id="ARBA00001933"/>
    </source>
</evidence>
<comment type="catalytic activity">
    <reaction evidence="9">
        <text>O-phospho-L-threonine + H(+) = (R)-1-aminopropan-2-yl phosphate + CO2</text>
        <dbReference type="Rhea" id="RHEA:11492"/>
        <dbReference type="ChEBI" id="CHEBI:15378"/>
        <dbReference type="ChEBI" id="CHEBI:16526"/>
        <dbReference type="ChEBI" id="CHEBI:58563"/>
        <dbReference type="ChEBI" id="CHEBI:58675"/>
        <dbReference type="EC" id="4.1.1.81"/>
    </reaction>
</comment>
<dbReference type="KEGG" id="tep:TepRe1_1003"/>
<comment type="pathway">
    <text evidence="3">Cofactor biosynthesis; adenosylcobalamin biosynthesis.</text>
</comment>